<dbReference type="InterPro" id="IPR036291">
    <property type="entry name" value="NAD(P)-bd_dom_sf"/>
</dbReference>
<dbReference type="Gene3D" id="3.40.50.720">
    <property type="entry name" value="NAD(P)-binding Rossmann-like Domain"/>
    <property type="match status" value="1"/>
</dbReference>
<evidence type="ECO:0000256" key="2">
    <source>
        <dbReference type="ARBA" id="ARBA00023002"/>
    </source>
</evidence>
<dbReference type="GO" id="GO:0016491">
    <property type="term" value="F:oxidoreductase activity"/>
    <property type="evidence" value="ECO:0007669"/>
    <property type="project" value="UniProtKB-KW"/>
</dbReference>
<gene>
    <name evidence="3" type="ORF">DI487_12965</name>
</gene>
<dbReference type="PRINTS" id="PR00081">
    <property type="entry name" value="GDHRDH"/>
</dbReference>
<dbReference type="KEGG" id="fse:DI487_12965"/>
<dbReference type="AlphaFoldDB" id="A0A2U8QWU4"/>
<dbReference type="SUPFAM" id="SSF51735">
    <property type="entry name" value="NAD(P)-binding Rossmann-fold domains"/>
    <property type="match status" value="1"/>
</dbReference>
<dbReference type="EMBL" id="CP029463">
    <property type="protein sequence ID" value="AWM14677.1"/>
    <property type="molecule type" value="Genomic_DNA"/>
</dbReference>
<dbReference type="RefSeq" id="WP_109570015.1">
    <property type="nucleotide sequence ID" value="NZ_CP029463.1"/>
</dbReference>
<sequence>MKNVNWTAENIPPQNGKTILITGANSGLGFEATKVLSKKEAHIIMTARNLQKGNEALEAIKKENPSAKLHLMQLDLADFNSIREFSDEFHSKYSKLDVLVNNAGVMNPPKREVTKQNFEVQFGTNHLGHFLLTGLLLDILKYTPNSRISVQSSIVHKTESMKPDIHFDDLNFEKSYNRDQAYAQSKLANLLFAYELDRRLKANNFKTIVTAAHPGYTKTNLQANSGFLMSVILNNILAQNVKIGVLPILRAATEENLKGGEYFGPTKTMEMKGYPELVKSSDKSYDKDLARKLWEVSEKLTNHNYQF</sequence>
<name>A0A2U8QWU4_9FLAO</name>
<dbReference type="PANTHER" id="PTHR24320">
    <property type="entry name" value="RETINOL DEHYDROGENASE"/>
    <property type="match status" value="1"/>
</dbReference>
<evidence type="ECO:0000256" key="1">
    <source>
        <dbReference type="ARBA" id="ARBA00006484"/>
    </source>
</evidence>
<evidence type="ECO:0000313" key="4">
    <source>
        <dbReference type="Proteomes" id="UP000245429"/>
    </source>
</evidence>
<proteinExistence type="inferred from homology"/>
<dbReference type="OrthoDB" id="597510at2"/>
<protein>
    <submittedName>
        <fullName evidence="3">Short-chain dehydrogenase</fullName>
    </submittedName>
</protein>
<dbReference type="Pfam" id="PF00106">
    <property type="entry name" value="adh_short"/>
    <property type="match status" value="1"/>
</dbReference>
<evidence type="ECO:0000313" key="3">
    <source>
        <dbReference type="EMBL" id="AWM14677.1"/>
    </source>
</evidence>
<reference evidence="3 4" key="1">
    <citation type="submission" date="2018-05" db="EMBL/GenBank/DDBJ databases">
        <title>Flavobacterium sp. MEBiC07310.</title>
        <authorList>
            <person name="Baek K."/>
        </authorList>
    </citation>
    <scope>NUCLEOTIDE SEQUENCE [LARGE SCALE GENOMIC DNA]</scope>
    <source>
        <strain evidence="3 4">MEBiC07310</strain>
    </source>
</reference>
<dbReference type="InterPro" id="IPR002347">
    <property type="entry name" value="SDR_fam"/>
</dbReference>
<accession>A0A2U8QWU4</accession>
<dbReference type="CDD" id="cd05327">
    <property type="entry name" value="retinol-DH_like_SDR_c_like"/>
    <property type="match status" value="1"/>
</dbReference>
<comment type="similarity">
    <text evidence="1">Belongs to the short-chain dehydrogenases/reductases (SDR) family.</text>
</comment>
<dbReference type="Proteomes" id="UP000245429">
    <property type="component" value="Chromosome"/>
</dbReference>
<dbReference type="PANTHER" id="PTHR24320:SF148">
    <property type="entry name" value="NAD(P)-BINDING ROSSMANN-FOLD SUPERFAMILY PROTEIN"/>
    <property type="match status" value="1"/>
</dbReference>
<dbReference type="NCBIfam" id="NF004846">
    <property type="entry name" value="PRK06197.1"/>
    <property type="match status" value="1"/>
</dbReference>
<keyword evidence="4" id="KW-1185">Reference proteome</keyword>
<keyword evidence="2" id="KW-0560">Oxidoreductase</keyword>
<organism evidence="3 4">
    <name type="scientific">Flavobacterium sediminis</name>
    <dbReference type="NCBI Taxonomy" id="2201181"/>
    <lineage>
        <taxon>Bacteria</taxon>
        <taxon>Pseudomonadati</taxon>
        <taxon>Bacteroidota</taxon>
        <taxon>Flavobacteriia</taxon>
        <taxon>Flavobacteriales</taxon>
        <taxon>Flavobacteriaceae</taxon>
        <taxon>Flavobacterium</taxon>
    </lineage>
</organism>